<protein>
    <submittedName>
        <fullName evidence="2">Helix-turn-helix transcriptional regulator</fullName>
    </submittedName>
</protein>
<comment type="caution">
    <text evidence="2">The sequence shown here is derived from an EMBL/GenBank/DDBJ whole genome shotgun (WGS) entry which is preliminary data.</text>
</comment>
<name>A0ABU4EN16_9GAMM</name>
<proteinExistence type="predicted"/>
<dbReference type="Pfam" id="PF01381">
    <property type="entry name" value="HTH_3"/>
    <property type="match status" value="1"/>
</dbReference>
<dbReference type="Gene3D" id="1.10.260.40">
    <property type="entry name" value="lambda repressor-like DNA-binding domains"/>
    <property type="match status" value="1"/>
</dbReference>
<reference evidence="2 3" key="1">
    <citation type="submission" date="2023-10" db="EMBL/GenBank/DDBJ databases">
        <title>Clonality and diversity in the soft rot Dickeya solani phytopathogen.</title>
        <authorList>
            <person name="Pedron J."/>
            <person name="Van Gijisegem F."/>
            <person name="Portier P."/>
            <person name="Taghouti G."/>
        </authorList>
    </citation>
    <scope>NUCLEOTIDE SEQUENCE [LARGE SCALE GENOMIC DNA]</scope>
    <source>
        <strain evidence="2 3">FVG2-MFV017-A9</strain>
    </source>
</reference>
<dbReference type="RefSeq" id="WP_072143099.1">
    <property type="nucleotide sequence ID" value="NZ_CP104920.1"/>
</dbReference>
<dbReference type="CDD" id="cd00093">
    <property type="entry name" value="HTH_XRE"/>
    <property type="match status" value="1"/>
</dbReference>
<sequence>MNNIQTERKKLDLSQAQLADSLSWNRSRLANYEAGLRAPGLSECREIVEALNRFGGKCTLDSVFPPA</sequence>
<accession>A0ABU4EN16</accession>
<keyword evidence="3" id="KW-1185">Reference proteome</keyword>
<organism evidence="2 3">
    <name type="scientific">Dickeya solani</name>
    <dbReference type="NCBI Taxonomy" id="1089444"/>
    <lineage>
        <taxon>Bacteria</taxon>
        <taxon>Pseudomonadati</taxon>
        <taxon>Pseudomonadota</taxon>
        <taxon>Gammaproteobacteria</taxon>
        <taxon>Enterobacterales</taxon>
        <taxon>Pectobacteriaceae</taxon>
        <taxon>Dickeya</taxon>
    </lineage>
</organism>
<gene>
    <name evidence="2" type="ORF">RUJ08_22355</name>
</gene>
<dbReference type="SMART" id="SM00530">
    <property type="entry name" value="HTH_XRE"/>
    <property type="match status" value="1"/>
</dbReference>
<evidence type="ECO:0000313" key="3">
    <source>
        <dbReference type="Proteomes" id="UP001187868"/>
    </source>
</evidence>
<dbReference type="EMBL" id="JAWLLM010000050">
    <property type="protein sequence ID" value="MDV7044865.1"/>
    <property type="molecule type" value="Genomic_DNA"/>
</dbReference>
<feature type="domain" description="HTH cro/C1-type" evidence="1">
    <location>
        <begin position="4"/>
        <end position="52"/>
    </location>
</feature>
<dbReference type="SUPFAM" id="SSF47413">
    <property type="entry name" value="lambda repressor-like DNA-binding domains"/>
    <property type="match status" value="1"/>
</dbReference>
<dbReference type="InterPro" id="IPR001387">
    <property type="entry name" value="Cro/C1-type_HTH"/>
</dbReference>
<dbReference type="PROSITE" id="PS50943">
    <property type="entry name" value="HTH_CROC1"/>
    <property type="match status" value="1"/>
</dbReference>
<evidence type="ECO:0000313" key="2">
    <source>
        <dbReference type="EMBL" id="MDV7044865.1"/>
    </source>
</evidence>
<dbReference type="Proteomes" id="UP001187868">
    <property type="component" value="Unassembled WGS sequence"/>
</dbReference>
<evidence type="ECO:0000259" key="1">
    <source>
        <dbReference type="PROSITE" id="PS50943"/>
    </source>
</evidence>
<dbReference type="InterPro" id="IPR010982">
    <property type="entry name" value="Lambda_DNA-bd_dom_sf"/>
</dbReference>